<proteinExistence type="predicted"/>
<name>A0A3E1Q6U9_9FLAO</name>
<dbReference type="RefSeq" id="WP_117159800.1">
    <property type="nucleotide sequence ID" value="NZ_QVID01000002.1"/>
</dbReference>
<evidence type="ECO:0000313" key="1">
    <source>
        <dbReference type="EMBL" id="RFN57851.1"/>
    </source>
</evidence>
<reference evidence="1 2" key="1">
    <citation type="journal article" date="2007" name="Int. J. Syst. Evol. Microbiol.">
        <title>Marixanthomonas ophiurae gen. nov., sp. nov., a marine bacterium of the family Flavobacteriaceae isolated from a deep-sea brittle star.</title>
        <authorList>
            <person name="Romanenko L.A."/>
            <person name="Uchino M."/>
            <person name="Frolova G.M."/>
            <person name="Mikhailov V.V."/>
        </authorList>
    </citation>
    <scope>NUCLEOTIDE SEQUENCE [LARGE SCALE GENOMIC DNA]</scope>
    <source>
        <strain evidence="1 2">KMM 3046</strain>
    </source>
</reference>
<dbReference type="OrthoDB" id="675330at2"/>
<evidence type="ECO:0000313" key="2">
    <source>
        <dbReference type="Proteomes" id="UP000261082"/>
    </source>
</evidence>
<dbReference type="AlphaFoldDB" id="A0A3E1Q6U9"/>
<dbReference type="EMBL" id="QVID01000002">
    <property type="protein sequence ID" value="RFN57851.1"/>
    <property type="molecule type" value="Genomic_DNA"/>
</dbReference>
<organism evidence="1 2">
    <name type="scientific">Marixanthomonas ophiurae</name>
    <dbReference type="NCBI Taxonomy" id="387659"/>
    <lineage>
        <taxon>Bacteria</taxon>
        <taxon>Pseudomonadati</taxon>
        <taxon>Bacteroidota</taxon>
        <taxon>Flavobacteriia</taxon>
        <taxon>Flavobacteriales</taxon>
        <taxon>Flavobacteriaceae</taxon>
        <taxon>Marixanthomonas</taxon>
    </lineage>
</organism>
<sequence length="152" mass="18248">MNNMKNILILFVLITSVTFAQKKDREEWHKKINALKTAHITEALQFSSDEAEKFWPVYNIYEEKMHDLHKTKKREIYAKLKNGVESMNDAEANTLIDKELQLEQKELQYRKELIAELKKIISPGKIIILKKTEDDFKKELLKRYRQRKNRKK</sequence>
<comment type="caution">
    <text evidence="1">The sequence shown here is derived from an EMBL/GenBank/DDBJ whole genome shotgun (WGS) entry which is preliminary data.</text>
</comment>
<evidence type="ECO:0008006" key="3">
    <source>
        <dbReference type="Google" id="ProtNLM"/>
    </source>
</evidence>
<keyword evidence="2" id="KW-1185">Reference proteome</keyword>
<accession>A0A3E1Q6U9</accession>
<gene>
    <name evidence="1" type="ORF">DZ858_11435</name>
</gene>
<dbReference type="Proteomes" id="UP000261082">
    <property type="component" value="Unassembled WGS sequence"/>
</dbReference>
<protein>
    <recommendedName>
        <fullName evidence="3">Sensor of ECF-type sigma factor</fullName>
    </recommendedName>
</protein>